<comment type="caution">
    <text evidence="9">The sequence shown here is derived from an EMBL/GenBank/DDBJ whole genome shotgun (WGS) entry which is preliminary data.</text>
</comment>
<sequence>MIKRYIKQTWAMLKQHKLFGALYIIGTAIPVALTMIVITFQYIRVGSIYPEEHRDELWCSETIYGKSAMGSLSLTAVNNWFYPLQSAKAVTAIHSAYPVLVQLPDGKSVLQVKTIATDAAFFRVFDFRFRSGKPFSESDFRNGKQCAVISESLARRLFGEVQAVGRTMQFNYADYVVAGVVRDVSSLTPRTFAQIYIPYTCLDENQDPSTLCGSYTVSIRVDRDKGAQMQAEFDERFRKYQVATGDTSVVIESPLPAWQYSAKSMPGTFIDDDMVRKSLYLFGGLVLVFLLVPALNLSGMIAGRMEDRLMEMGVYKAFGATRGYLLRQVLNENLILTLMGGLVGLFLSWALLAWGKDWVFRFFSIDYYLDNSDILVTVEMLFSPWIFLSAFLLCVVLNLASALLPVWHALRAEIVYSLNQKK</sequence>
<dbReference type="PANTHER" id="PTHR30572">
    <property type="entry name" value="MEMBRANE COMPONENT OF TRANSPORTER-RELATED"/>
    <property type="match status" value="1"/>
</dbReference>
<dbReference type="GO" id="GO:0022857">
    <property type="term" value="F:transmembrane transporter activity"/>
    <property type="evidence" value="ECO:0007669"/>
    <property type="project" value="TreeGrafter"/>
</dbReference>
<evidence type="ECO:0000313" key="10">
    <source>
        <dbReference type="Proteomes" id="UP000823865"/>
    </source>
</evidence>
<dbReference type="Proteomes" id="UP000823865">
    <property type="component" value="Unassembled WGS sequence"/>
</dbReference>
<reference evidence="9" key="2">
    <citation type="submission" date="2021-04" db="EMBL/GenBank/DDBJ databases">
        <authorList>
            <person name="Gilroy R."/>
        </authorList>
    </citation>
    <scope>NUCLEOTIDE SEQUENCE</scope>
    <source>
        <strain evidence="9">G3-2149</strain>
    </source>
</reference>
<keyword evidence="5 6" id="KW-0472">Membrane</keyword>
<feature type="transmembrane region" description="Helical" evidence="6">
    <location>
        <begin position="334"/>
        <end position="354"/>
    </location>
</feature>
<dbReference type="PANTHER" id="PTHR30572:SF18">
    <property type="entry name" value="ABC-TYPE MACROLIDE FAMILY EXPORT SYSTEM PERMEASE COMPONENT 2"/>
    <property type="match status" value="1"/>
</dbReference>
<feature type="transmembrane region" description="Helical" evidence="6">
    <location>
        <begin position="279"/>
        <end position="302"/>
    </location>
</feature>
<feature type="domain" description="ABC3 transporter permease C-terminal" evidence="7">
    <location>
        <begin position="285"/>
        <end position="413"/>
    </location>
</feature>
<evidence type="ECO:0000256" key="1">
    <source>
        <dbReference type="ARBA" id="ARBA00004651"/>
    </source>
</evidence>
<feature type="domain" description="MacB-like periplasmic core" evidence="8">
    <location>
        <begin position="87"/>
        <end position="230"/>
    </location>
</feature>
<dbReference type="GO" id="GO:0005886">
    <property type="term" value="C:plasma membrane"/>
    <property type="evidence" value="ECO:0007669"/>
    <property type="project" value="UniProtKB-SubCell"/>
</dbReference>
<dbReference type="InterPro" id="IPR050250">
    <property type="entry name" value="Macrolide_Exporter_MacB"/>
</dbReference>
<feature type="transmembrane region" description="Helical" evidence="6">
    <location>
        <begin position="385"/>
        <end position="407"/>
    </location>
</feature>
<proteinExistence type="predicted"/>
<protein>
    <submittedName>
        <fullName evidence="9">ABC transporter permease</fullName>
    </submittedName>
</protein>
<keyword evidence="4 6" id="KW-1133">Transmembrane helix</keyword>
<organism evidence="9 10">
    <name type="scientific">Candidatus Paraprevotella stercoravium</name>
    <dbReference type="NCBI Taxonomy" id="2838725"/>
    <lineage>
        <taxon>Bacteria</taxon>
        <taxon>Pseudomonadati</taxon>
        <taxon>Bacteroidota</taxon>
        <taxon>Bacteroidia</taxon>
        <taxon>Bacteroidales</taxon>
        <taxon>Prevotellaceae</taxon>
        <taxon>Paraprevotella</taxon>
    </lineage>
</organism>
<evidence type="ECO:0000256" key="5">
    <source>
        <dbReference type="ARBA" id="ARBA00023136"/>
    </source>
</evidence>
<evidence type="ECO:0000259" key="8">
    <source>
        <dbReference type="Pfam" id="PF12704"/>
    </source>
</evidence>
<keyword evidence="3 6" id="KW-0812">Transmembrane</keyword>
<reference evidence="9" key="1">
    <citation type="journal article" date="2021" name="PeerJ">
        <title>Extensive microbial diversity within the chicken gut microbiome revealed by metagenomics and culture.</title>
        <authorList>
            <person name="Gilroy R."/>
            <person name="Ravi A."/>
            <person name="Getino M."/>
            <person name="Pursley I."/>
            <person name="Horton D.L."/>
            <person name="Alikhan N.F."/>
            <person name="Baker D."/>
            <person name="Gharbi K."/>
            <person name="Hall N."/>
            <person name="Watson M."/>
            <person name="Adriaenssens E.M."/>
            <person name="Foster-Nyarko E."/>
            <person name="Jarju S."/>
            <person name="Secka A."/>
            <person name="Antonio M."/>
            <person name="Oren A."/>
            <person name="Chaudhuri R.R."/>
            <person name="La Ragione R."/>
            <person name="Hildebrand F."/>
            <person name="Pallen M.J."/>
        </authorList>
    </citation>
    <scope>NUCLEOTIDE SEQUENCE</scope>
    <source>
        <strain evidence="9">G3-2149</strain>
    </source>
</reference>
<dbReference type="AlphaFoldDB" id="A0A9E2L6S9"/>
<dbReference type="InterPro" id="IPR025857">
    <property type="entry name" value="MacB_PCD"/>
</dbReference>
<evidence type="ECO:0000313" key="9">
    <source>
        <dbReference type="EMBL" id="MBU3853184.1"/>
    </source>
</evidence>
<evidence type="ECO:0000256" key="2">
    <source>
        <dbReference type="ARBA" id="ARBA00022475"/>
    </source>
</evidence>
<feature type="transmembrane region" description="Helical" evidence="6">
    <location>
        <begin position="21"/>
        <end position="43"/>
    </location>
</feature>
<accession>A0A9E2L6S9</accession>
<keyword evidence="2" id="KW-1003">Cell membrane</keyword>
<gene>
    <name evidence="9" type="ORF">H9789_05100</name>
</gene>
<comment type="subcellular location">
    <subcellularLocation>
        <location evidence="1">Cell membrane</location>
        <topology evidence="1">Multi-pass membrane protein</topology>
    </subcellularLocation>
</comment>
<evidence type="ECO:0000259" key="7">
    <source>
        <dbReference type="Pfam" id="PF02687"/>
    </source>
</evidence>
<dbReference type="InterPro" id="IPR003838">
    <property type="entry name" value="ABC3_permease_C"/>
</dbReference>
<dbReference type="Pfam" id="PF12704">
    <property type="entry name" value="MacB_PCD"/>
    <property type="match status" value="1"/>
</dbReference>
<dbReference type="EMBL" id="JAHLFU010000098">
    <property type="protein sequence ID" value="MBU3853184.1"/>
    <property type="molecule type" value="Genomic_DNA"/>
</dbReference>
<name>A0A9E2L6S9_9BACT</name>
<evidence type="ECO:0000256" key="6">
    <source>
        <dbReference type="SAM" id="Phobius"/>
    </source>
</evidence>
<dbReference type="Pfam" id="PF02687">
    <property type="entry name" value="FtsX"/>
    <property type="match status" value="1"/>
</dbReference>
<evidence type="ECO:0000256" key="3">
    <source>
        <dbReference type="ARBA" id="ARBA00022692"/>
    </source>
</evidence>
<evidence type="ECO:0000256" key="4">
    <source>
        <dbReference type="ARBA" id="ARBA00022989"/>
    </source>
</evidence>